<dbReference type="Proteomes" id="UP001227268">
    <property type="component" value="Unassembled WGS sequence"/>
</dbReference>
<proteinExistence type="predicted"/>
<dbReference type="EMBL" id="JASBWT010000016">
    <property type="protein sequence ID" value="KAJ9097753.1"/>
    <property type="molecule type" value="Genomic_DNA"/>
</dbReference>
<organism evidence="1 2">
    <name type="scientific">Naganishia friedmannii</name>
    <dbReference type="NCBI Taxonomy" id="89922"/>
    <lineage>
        <taxon>Eukaryota</taxon>
        <taxon>Fungi</taxon>
        <taxon>Dikarya</taxon>
        <taxon>Basidiomycota</taxon>
        <taxon>Agaricomycotina</taxon>
        <taxon>Tremellomycetes</taxon>
        <taxon>Filobasidiales</taxon>
        <taxon>Filobasidiaceae</taxon>
        <taxon>Naganishia</taxon>
    </lineage>
</organism>
<protein>
    <submittedName>
        <fullName evidence="1">Uncharacterized protein</fullName>
    </submittedName>
</protein>
<gene>
    <name evidence="1" type="ORF">QFC21_004791</name>
</gene>
<keyword evidence="2" id="KW-1185">Reference proteome</keyword>
<accession>A0ACC2VF43</accession>
<evidence type="ECO:0000313" key="2">
    <source>
        <dbReference type="Proteomes" id="UP001227268"/>
    </source>
</evidence>
<sequence>MTSDNWLQDLAAHPVFKPVTDKPADEAHGSQRKQRVACRGADLIVAVGEELRITSLLETKTAVWGKSTQHLSSQRLHYKNLRHPALNFPIQQLSVNPTGKLIAIAGTHLVVVLKLPKARQFKSLNQDLDCDGGLVGAEVYHSESSKVAKVDWHPWGEDGKSLLILTEDGILREFDVQRDCDESQQEVSFLSAGVPSRRRGSSGRTPLKAATKRRRGFGVPDEEAQSAVSFSIGQGLGDWGSMTVYGLIANGDVWALCPFLPSRCSLPESYVDALNVFLQYKANQLLAEKPIKETSDVFRDAHIRRLAAQRRFADILASQIIAQKSSGTGMGNDGTGQTYTITLPNSKYLNDSKPLKRQGPFLFKPAPEELALSAETGPNVEGVASDIKVLPGTGAHVASSGRVKDDDEALQSISSGSGVGVVAIAWKDGRVDICLEVAKVEALWAEEDLEEEHDTPCFAVYESIDLGLLPEIKNAPGHTGSIASRYSILVNDPPSIITDPLDELTFYVAHALGVHRVYVAPWMDALTATLAEDEEEKLDQFWESGVKSDNTWAIDALDQRRIAANEAVTGAAVVSDLRIGATLISMTASRHVVALDLMVTAPSAPDQLMTPTKVQDSPRKPAYTSLLAQQAYDVRPENFDRILASLQVRSMVSPGKGKQPIQSITVDDLRLFAQITQKFAAAIKEVRSTSSQVEGRLDLQVEEVARQLKNVRSIIAQIRAVNGEDDRTVRQTLPEFDTTDTLGYLRERSKQLIEKQQNITERLQKAMQTMMDNAHPDLSLQENAWMQDLEKMQHIVEGDESSKSLKSRIQAVKEELDSLKSKIATPAESSEPSSTVSPESLRTGRLERIESSLVHKTATIDSMISEVGSLSRQLDSLQVEDN</sequence>
<name>A0ACC2VF43_9TREE</name>
<comment type="caution">
    <text evidence="1">The sequence shown here is derived from an EMBL/GenBank/DDBJ whole genome shotgun (WGS) entry which is preliminary data.</text>
</comment>
<evidence type="ECO:0000313" key="1">
    <source>
        <dbReference type="EMBL" id="KAJ9097753.1"/>
    </source>
</evidence>
<reference evidence="1" key="1">
    <citation type="submission" date="2023-04" db="EMBL/GenBank/DDBJ databases">
        <title>Draft Genome sequencing of Naganishia species isolated from polar environments using Oxford Nanopore Technology.</title>
        <authorList>
            <person name="Leo P."/>
            <person name="Venkateswaran K."/>
        </authorList>
    </citation>
    <scope>NUCLEOTIDE SEQUENCE</scope>
    <source>
        <strain evidence="1">MNA-CCFEE 5423</strain>
    </source>
</reference>